<dbReference type="Gene3D" id="1.10.472.10">
    <property type="entry name" value="Cyclin-like"/>
    <property type="match status" value="1"/>
</dbReference>
<dbReference type="Pfam" id="PF08613">
    <property type="entry name" value="Cyclin"/>
    <property type="match status" value="1"/>
</dbReference>
<feature type="region of interest" description="Disordered" evidence="1">
    <location>
        <begin position="204"/>
        <end position="260"/>
    </location>
</feature>
<proteinExistence type="predicted"/>
<dbReference type="InterPro" id="IPR013922">
    <property type="entry name" value="Cyclin_PHO80-like"/>
</dbReference>
<reference evidence="2 3" key="1">
    <citation type="submission" date="2010-05" db="EMBL/GenBank/DDBJ databases">
        <title>The Genome Sequence of Thecamonas trahens ATCC 50062.</title>
        <authorList>
            <consortium name="The Broad Institute Genome Sequencing Platform"/>
            <person name="Russ C."/>
            <person name="Cuomo C."/>
            <person name="Shea T."/>
            <person name="Young S.K."/>
            <person name="Zeng Q."/>
            <person name="Koehrsen M."/>
            <person name="Haas B."/>
            <person name="Borodovsky M."/>
            <person name="Guigo R."/>
            <person name="Alvarado L."/>
            <person name="Berlin A."/>
            <person name="Bochicchio J."/>
            <person name="Borenstein D."/>
            <person name="Chapman S."/>
            <person name="Chen Z."/>
            <person name="Freedman E."/>
            <person name="Gellesch M."/>
            <person name="Goldberg J."/>
            <person name="Griggs A."/>
            <person name="Gujja S."/>
            <person name="Heilman E."/>
            <person name="Heiman D."/>
            <person name="Hepburn T."/>
            <person name="Howarth C."/>
            <person name="Jen D."/>
            <person name="Larson L."/>
            <person name="Mehta T."/>
            <person name="Park D."/>
            <person name="Pearson M."/>
            <person name="Roberts A."/>
            <person name="Saif S."/>
            <person name="Shenoy N."/>
            <person name="Sisk P."/>
            <person name="Stolte C."/>
            <person name="Sykes S."/>
            <person name="Thomson T."/>
            <person name="Walk T."/>
            <person name="White J."/>
            <person name="Yandava C."/>
            <person name="Burger G."/>
            <person name="Gray M.W."/>
            <person name="Holland P.W.H."/>
            <person name="King N."/>
            <person name="Lang F.B.F."/>
            <person name="Roger A.J."/>
            <person name="Ruiz-Trillo I."/>
            <person name="Lander E."/>
            <person name="Nusbaum C."/>
        </authorList>
    </citation>
    <scope>NUCLEOTIDE SEQUENCE [LARGE SCALE GENOMIC DNA]</scope>
    <source>
        <strain evidence="2 3">ATCC 50062</strain>
    </source>
</reference>
<feature type="region of interest" description="Disordered" evidence="1">
    <location>
        <begin position="1"/>
        <end position="34"/>
    </location>
</feature>
<name>A0A0L0DAX6_THETB</name>
<dbReference type="GO" id="GO:0016538">
    <property type="term" value="F:cyclin-dependent protein serine/threonine kinase regulator activity"/>
    <property type="evidence" value="ECO:0007669"/>
    <property type="project" value="TreeGrafter"/>
</dbReference>
<dbReference type="CDD" id="cd20557">
    <property type="entry name" value="CYCLIN_ScPCL1-like"/>
    <property type="match status" value="1"/>
</dbReference>
<evidence type="ECO:0008006" key="4">
    <source>
        <dbReference type="Google" id="ProtNLM"/>
    </source>
</evidence>
<dbReference type="Proteomes" id="UP000054408">
    <property type="component" value="Unassembled WGS sequence"/>
</dbReference>
<organism evidence="2 3">
    <name type="scientific">Thecamonas trahens ATCC 50062</name>
    <dbReference type="NCBI Taxonomy" id="461836"/>
    <lineage>
        <taxon>Eukaryota</taxon>
        <taxon>Apusozoa</taxon>
        <taxon>Apusomonadida</taxon>
        <taxon>Apusomonadidae</taxon>
        <taxon>Thecamonas</taxon>
    </lineage>
</organism>
<sequence>MTVVPSNSALPPSTSSSVTFDINTKPCSHPQLPREQSIAPPPAILSVEELAAISSAGVIKIIDGLLGPRVNSGAASLEANLTWLVERTQLSMGALLSAAVYLDRFLAKHSRTRFREPMRPLVTCLVLGMKYAEDAVYSNATWANLLGIPLAKLNKCEVEFLGYLEFDLYIADQVFASMAARACKALAAADADLAADVALTTPDGAPSSSHAPAANPVPAASPAPTASLSPATNTNADPAPAPAADKVSPGSSPAAAAEPRRSFLRRLVGSIKSSLRSD</sequence>
<dbReference type="AlphaFoldDB" id="A0A0L0DAX6"/>
<feature type="compositionally biased region" description="Low complexity" evidence="1">
    <location>
        <begin position="204"/>
        <end position="257"/>
    </location>
</feature>
<evidence type="ECO:0000313" key="2">
    <source>
        <dbReference type="EMBL" id="KNC49504.1"/>
    </source>
</evidence>
<dbReference type="EMBL" id="GL349456">
    <property type="protein sequence ID" value="KNC49504.1"/>
    <property type="molecule type" value="Genomic_DNA"/>
</dbReference>
<dbReference type="GO" id="GO:0019901">
    <property type="term" value="F:protein kinase binding"/>
    <property type="evidence" value="ECO:0007669"/>
    <property type="project" value="InterPro"/>
</dbReference>
<dbReference type="PANTHER" id="PTHR15615:SF108">
    <property type="entry name" value="PROTEIN CNPPD1"/>
    <property type="match status" value="1"/>
</dbReference>
<dbReference type="RefSeq" id="XP_013757621.1">
    <property type="nucleotide sequence ID" value="XM_013902167.1"/>
</dbReference>
<protein>
    <recommendedName>
        <fullName evidence="4">Cyclin N-terminal domain-containing protein</fullName>
    </recommendedName>
</protein>
<accession>A0A0L0DAX6</accession>
<evidence type="ECO:0000256" key="1">
    <source>
        <dbReference type="SAM" id="MobiDB-lite"/>
    </source>
</evidence>
<dbReference type="OrthoDB" id="244495at2759"/>
<gene>
    <name evidence="2" type="ORF">AMSG_05522</name>
</gene>
<dbReference type="InterPro" id="IPR036915">
    <property type="entry name" value="Cyclin-like_sf"/>
</dbReference>
<keyword evidence="3" id="KW-1185">Reference proteome</keyword>
<feature type="compositionally biased region" description="Low complexity" evidence="1">
    <location>
        <begin position="1"/>
        <end position="17"/>
    </location>
</feature>
<evidence type="ECO:0000313" key="3">
    <source>
        <dbReference type="Proteomes" id="UP000054408"/>
    </source>
</evidence>
<dbReference type="GeneID" id="25564923"/>
<dbReference type="GO" id="GO:0005634">
    <property type="term" value="C:nucleus"/>
    <property type="evidence" value="ECO:0007669"/>
    <property type="project" value="TreeGrafter"/>
</dbReference>
<dbReference type="STRING" id="461836.A0A0L0DAX6"/>
<dbReference type="GO" id="GO:0000307">
    <property type="term" value="C:cyclin-dependent protein kinase holoenzyme complex"/>
    <property type="evidence" value="ECO:0007669"/>
    <property type="project" value="TreeGrafter"/>
</dbReference>
<dbReference type="SUPFAM" id="SSF47954">
    <property type="entry name" value="Cyclin-like"/>
    <property type="match status" value="1"/>
</dbReference>
<dbReference type="PANTHER" id="PTHR15615">
    <property type="match status" value="1"/>
</dbReference>